<feature type="region of interest" description="Disordered" evidence="1">
    <location>
        <begin position="1"/>
        <end position="83"/>
    </location>
</feature>
<protein>
    <submittedName>
        <fullName evidence="2">Uncharacterized protein</fullName>
    </submittedName>
</protein>
<evidence type="ECO:0000256" key="1">
    <source>
        <dbReference type="SAM" id="MobiDB-lite"/>
    </source>
</evidence>
<dbReference type="AlphaFoldDB" id="A0AAV5X0N6"/>
<name>A0AAV5X0N6_9BILA</name>
<organism evidence="2 3">
    <name type="scientific">Pristionchus fissidentatus</name>
    <dbReference type="NCBI Taxonomy" id="1538716"/>
    <lineage>
        <taxon>Eukaryota</taxon>
        <taxon>Metazoa</taxon>
        <taxon>Ecdysozoa</taxon>
        <taxon>Nematoda</taxon>
        <taxon>Chromadorea</taxon>
        <taxon>Rhabditida</taxon>
        <taxon>Rhabditina</taxon>
        <taxon>Diplogasteromorpha</taxon>
        <taxon>Diplogasteroidea</taxon>
        <taxon>Neodiplogasteridae</taxon>
        <taxon>Pristionchus</taxon>
    </lineage>
</organism>
<feature type="compositionally biased region" description="Polar residues" evidence="1">
    <location>
        <begin position="15"/>
        <end position="24"/>
    </location>
</feature>
<dbReference type="EMBL" id="BTSY01000007">
    <property type="protein sequence ID" value="GMT35577.1"/>
    <property type="molecule type" value="Genomic_DNA"/>
</dbReference>
<dbReference type="Proteomes" id="UP001432322">
    <property type="component" value="Unassembled WGS sequence"/>
</dbReference>
<feature type="non-terminal residue" evidence="2">
    <location>
        <position position="1"/>
    </location>
</feature>
<evidence type="ECO:0000313" key="2">
    <source>
        <dbReference type="EMBL" id="GMT35577.1"/>
    </source>
</evidence>
<accession>A0AAV5X0N6</accession>
<keyword evidence="3" id="KW-1185">Reference proteome</keyword>
<comment type="caution">
    <text evidence="2">The sequence shown here is derived from an EMBL/GenBank/DDBJ whole genome shotgun (WGS) entry which is preliminary data.</text>
</comment>
<reference evidence="2" key="1">
    <citation type="submission" date="2023-10" db="EMBL/GenBank/DDBJ databases">
        <title>Genome assembly of Pristionchus species.</title>
        <authorList>
            <person name="Yoshida K."/>
            <person name="Sommer R.J."/>
        </authorList>
    </citation>
    <scope>NUCLEOTIDE SEQUENCE</scope>
    <source>
        <strain evidence="2">RS5133</strain>
    </source>
</reference>
<gene>
    <name evidence="2" type="ORF">PFISCL1PPCAC_26874</name>
</gene>
<proteinExistence type="predicted"/>
<evidence type="ECO:0000313" key="3">
    <source>
        <dbReference type="Proteomes" id="UP001432322"/>
    </source>
</evidence>
<sequence length="83" mass="9144">ESEISVPTIGRVRDSSLNPTTNRPRVTKIAPREQLSLSPTSGRVSPRGPPSSEEREEREEVSDGRPNKTFNSEGRWILGVASD</sequence>